<accession>A0ACB9DZ12</accession>
<comment type="caution">
    <text evidence="1">The sequence shown here is derived from an EMBL/GenBank/DDBJ whole genome shotgun (WGS) entry which is preliminary data.</text>
</comment>
<gene>
    <name evidence="1" type="ORF">L2E82_22970</name>
</gene>
<evidence type="ECO:0000313" key="2">
    <source>
        <dbReference type="Proteomes" id="UP001055811"/>
    </source>
</evidence>
<organism evidence="1 2">
    <name type="scientific">Cichorium intybus</name>
    <name type="common">Chicory</name>
    <dbReference type="NCBI Taxonomy" id="13427"/>
    <lineage>
        <taxon>Eukaryota</taxon>
        <taxon>Viridiplantae</taxon>
        <taxon>Streptophyta</taxon>
        <taxon>Embryophyta</taxon>
        <taxon>Tracheophyta</taxon>
        <taxon>Spermatophyta</taxon>
        <taxon>Magnoliopsida</taxon>
        <taxon>eudicotyledons</taxon>
        <taxon>Gunneridae</taxon>
        <taxon>Pentapetalae</taxon>
        <taxon>asterids</taxon>
        <taxon>campanulids</taxon>
        <taxon>Asterales</taxon>
        <taxon>Asteraceae</taxon>
        <taxon>Cichorioideae</taxon>
        <taxon>Cichorieae</taxon>
        <taxon>Cichoriinae</taxon>
        <taxon>Cichorium</taxon>
    </lineage>
</organism>
<reference evidence="2" key="1">
    <citation type="journal article" date="2022" name="Mol. Ecol. Resour.">
        <title>The genomes of chicory, endive, great burdock and yacon provide insights into Asteraceae palaeo-polyploidization history and plant inulin production.</title>
        <authorList>
            <person name="Fan W."/>
            <person name="Wang S."/>
            <person name="Wang H."/>
            <person name="Wang A."/>
            <person name="Jiang F."/>
            <person name="Liu H."/>
            <person name="Zhao H."/>
            <person name="Xu D."/>
            <person name="Zhang Y."/>
        </authorList>
    </citation>
    <scope>NUCLEOTIDE SEQUENCE [LARGE SCALE GENOMIC DNA]</scope>
    <source>
        <strain evidence="2">cv. Punajuju</strain>
    </source>
</reference>
<protein>
    <submittedName>
        <fullName evidence="1">Uncharacterized protein</fullName>
    </submittedName>
</protein>
<dbReference type="EMBL" id="CM042012">
    <property type="protein sequence ID" value="KAI3751879.1"/>
    <property type="molecule type" value="Genomic_DNA"/>
</dbReference>
<evidence type="ECO:0000313" key="1">
    <source>
        <dbReference type="EMBL" id="KAI3751879.1"/>
    </source>
</evidence>
<reference evidence="1 2" key="2">
    <citation type="journal article" date="2022" name="Mol. Ecol. Resour.">
        <title>The genomes of chicory, endive, great burdock and yacon provide insights into Asteraceae paleo-polyploidization history and plant inulin production.</title>
        <authorList>
            <person name="Fan W."/>
            <person name="Wang S."/>
            <person name="Wang H."/>
            <person name="Wang A."/>
            <person name="Jiang F."/>
            <person name="Liu H."/>
            <person name="Zhao H."/>
            <person name="Xu D."/>
            <person name="Zhang Y."/>
        </authorList>
    </citation>
    <scope>NUCLEOTIDE SEQUENCE [LARGE SCALE GENOMIC DNA]</scope>
    <source>
        <strain evidence="2">cv. Punajuju</strain>
        <tissue evidence="1">Leaves</tissue>
    </source>
</reference>
<proteinExistence type="predicted"/>
<sequence length="82" mass="9270">MRTYRVQNPSYNICKVEAADDEIGSDITNGFRRGREEGITMGYYQKKKVEVTDVLDNIEGELDDGESEDGDEGELESENDDD</sequence>
<name>A0ACB9DZ12_CICIN</name>
<keyword evidence="2" id="KW-1185">Reference proteome</keyword>
<dbReference type="Proteomes" id="UP001055811">
    <property type="component" value="Linkage Group LG04"/>
</dbReference>